<sequence length="547" mass="62498">MKDSPSHPAWERLLNTELNRRDFLKSLGKVTALALGYTILYPISGMRIDAAPRFPSYPFTLGVASGDPLPDGIVLWTRLAPDPLNGGGMPPENQLVQWEVASDREFRNVVQRGESVARHDLGHSVHVDVRNLKPGREYWYRFKAGSEISPAGRTKTAPPYGSRLSELTFAFASCQHYEHGYYTAYRRMVEENLDFVIHLGDYIYEHAPKQYVASSGNVRTHQGGEPKTLNEYRNRYAQYRSDADLKEAHATFPWIPVWDDHEVDNNYANTTPEKGQSSSKFIRRRAAAYQAYYEHMPLRQSSLPHGPDMNLYRRFTFGNLAEFNMLDTRQYRHNQVYGDGWSPAGWSAASPDRSILGDEQEKWLFQGLRQSEARWNILAQQVFFSQRVLKKGPNRLRNMDTWDGYSASRDRILKFLSKEKISNPVVLTGDVHSNWACDLKADFNNPNSKTIGVELVGTSITSEGDGKDGTKNDQRFLAENPHIHFVNHQRGYVRCRLTPDVWKTDFRVLPYVSRPDAPIFTRASFVIENGQPGLHRTGEAMTYQKNG</sequence>
<evidence type="ECO:0000259" key="2">
    <source>
        <dbReference type="Pfam" id="PF16655"/>
    </source>
</evidence>
<dbReference type="InterPro" id="IPR032093">
    <property type="entry name" value="PhoD_N"/>
</dbReference>
<dbReference type="Pfam" id="PF16655">
    <property type="entry name" value="PhoD_N"/>
    <property type="match status" value="1"/>
</dbReference>
<dbReference type="InterPro" id="IPR052900">
    <property type="entry name" value="Phospholipid_Metab_Enz"/>
</dbReference>
<dbReference type="PROSITE" id="PS51318">
    <property type="entry name" value="TAT"/>
    <property type="match status" value="1"/>
</dbReference>
<name>A0A521CFX7_9BACL</name>
<dbReference type="InterPro" id="IPR038607">
    <property type="entry name" value="PhoD-like_sf"/>
</dbReference>
<dbReference type="CDD" id="cd07389">
    <property type="entry name" value="MPP_PhoD"/>
    <property type="match status" value="1"/>
</dbReference>
<dbReference type="Gene3D" id="2.60.40.380">
    <property type="entry name" value="Purple acid phosphatase-like, N-terminal"/>
    <property type="match status" value="1"/>
</dbReference>
<evidence type="ECO:0000259" key="1">
    <source>
        <dbReference type="Pfam" id="PF09423"/>
    </source>
</evidence>
<dbReference type="Proteomes" id="UP000315636">
    <property type="component" value="Unassembled WGS sequence"/>
</dbReference>
<proteinExistence type="predicted"/>
<accession>A0A521CFX7</accession>
<dbReference type="PANTHER" id="PTHR43606">
    <property type="entry name" value="PHOSPHATASE, PUTATIVE (AFU_ORTHOLOGUE AFUA_6G08710)-RELATED"/>
    <property type="match status" value="1"/>
</dbReference>
<gene>
    <name evidence="3" type="ORF">SAMN06264849_103340</name>
</gene>
<evidence type="ECO:0000313" key="4">
    <source>
        <dbReference type="Proteomes" id="UP000315636"/>
    </source>
</evidence>
<dbReference type="AlphaFoldDB" id="A0A521CFX7"/>
<dbReference type="InterPro" id="IPR029052">
    <property type="entry name" value="Metallo-depent_PP-like"/>
</dbReference>
<feature type="domain" description="PhoD-like phosphatase metallophosphatase" evidence="1">
    <location>
        <begin position="169"/>
        <end position="506"/>
    </location>
</feature>
<dbReference type="Gene3D" id="3.60.21.70">
    <property type="entry name" value="PhoD-like phosphatase"/>
    <property type="match status" value="1"/>
</dbReference>
<dbReference type="RefSeq" id="WP_246064879.1">
    <property type="nucleotide sequence ID" value="NZ_FXTI01000003.1"/>
</dbReference>
<evidence type="ECO:0000313" key="3">
    <source>
        <dbReference type="EMBL" id="SMO58302.1"/>
    </source>
</evidence>
<organism evidence="3 4">
    <name type="scientific">Melghirimyces algeriensis</name>
    <dbReference type="NCBI Taxonomy" id="910412"/>
    <lineage>
        <taxon>Bacteria</taxon>
        <taxon>Bacillati</taxon>
        <taxon>Bacillota</taxon>
        <taxon>Bacilli</taxon>
        <taxon>Bacillales</taxon>
        <taxon>Thermoactinomycetaceae</taxon>
        <taxon>Melghirimyces</taxon>
    </lineage>
</organism>
<dbReference type="PANTHER" id="PTHR43606:SF2">
    <property type="entry name" value="ALKALINE PHOSPHATASE FAMILY PROTEIN (AFU_ORTHOLOGUE AFUA_5G03860)"/>
    <property type="match status" value="1"/>
</dbReference>
<dbReference type="InterPro" id="IPR006311">
    <property type="entry name" value="TAT_signal"/>
</dbReference>
<reference evidence="3 4" key="1">
    <citation type="submission" date="2017-05" db="EMBL/GenBank/DDBJ databases">
        <authorList>
            <person name="Varghese N."/>
            <person name="Submissions S."/>
        </authorList>
    </citation>
    <scope>NUCLEOTIDE SEQUENCE [LARGE SCALE GENOMIC DNA]</scope>
    <source>
        <strain evidence="3 4">DSM 45474</strain>
    </source>
</reference>
<feature type="domain" description="Phospholipase D N-terminal" evidence="2">
    <location>
        <begin position="61"/>
        <end position="156"/>
    </location>
</feature>
<protein>
    <submittedName>
        <fullName evidence="3">Alkaline phosphatase D</fullName>
    </submittedName>
</protein>
<dbReference type="EMBL" id="FXTI01000003">
    <property type="protein sequence ID" value="SMO58302.1"/>
    <property type="molecule type" value="Genomic_DNA"/>
</dbReference>
<dbReference type="SUPFAM" id="SSF56300">
    <property type="entry name" value="Metallo-dependent phosphatases"/>
    <property type="match status" value="1"/>
</dbReference>
<keyword evidence="4" id="KW-1185">Reference proteome</keyword>
<dbReference type="Pfam" id="PF09423">
    <property type="entry name" value="PhoD"/>
    <property type="match status" value="1"/>
</dbReference>
<dbReference type="InterPro" id="IPR018946">
    <property type="entry name" value="PhoD-like_MPP"/>
</dbReference>